<evidence type="ECO:0000313" key="4">
    <source>
        <dbReference type="Proteomes" id="UP001465668"/>
    </source>
</evidence>
<keyword evidence="2" id="KW-0732">Signal</keyword>
<organism evidence="3 4">
    <name type="scientific">Seiridium cardinale</name>
    <dbReference type="NCBI Taxonomy" id="138064"/>
    <lineage>
        <taxon>Eukaryota</taxon>
        <taxon>Fungi</taxon>
        <taxon>Dikarya</taxon>
        <taxon>Ascomycota</taxon>
        <taxon>Pezizomycotina</taxon>
        <taxon>Sordariomycetes</taxon>
        <taxon>Xylariomycetidae</taxon>
        <taxon>Amphisphaeriales</taxon>
        <taxon>Sporocadaceae</taxon>
        <taxon>Seiridium</taxon>
    </lineage>
</organism>
<evidence type="ECO:0000256" key="1">
    <source>
        <dbReference type="SAM" id="MobiDB-lite"/>
    </source>
</evidence>
<comment type="caution">
    <text evidence="3">The sequence shown here is derived from an EMBL/GenBank/DDBJ whole genome shotgun (WGS) entry which is preliminary data.</text>
</comment>
<feature type="chain" id="PRO_5045987876" description="Infection structure specific protein" evidence="2">
    <location>
        <begin position="18"/>
        <end position="209"/>
    </location>
</feature>
<proteinExistence type="predicted"/>
<accession>A0ABR2XGT4</accession>
<name>A0ABR2XGT4_9PEZI</name>
<gene>
    <name evidence="3" type="ORF">SCAR479_10343</name>
</gene>
<evidence type="ECO:0000313" key="3">
    <source>
        <dbReference type="EMBL" id="KAK9773013.1"/>
    </source>
</evidence>
<reference evidence="3 4" key="1">
    <citation type="submission" date="2024-02" db="EMBL/GenBank/DDBJ databases">
        <title>First draft genome assembly of two strains of Seiridium cardinale.</title>
        <authorList>
            <person name="Emiliani G."/>
            <person name="Scali E."/>
        </authorList>
    </citation>
    <scope>NUCLEOTIDE SEQUENCE [LARGE SCALE GENOMIC DNA]</scope>
    <source>
        <strain evidence="3 4">BM-138-000479</strain>
    </source>
</reference>
<dbReference type="Proteomes" id="UP001465668">
    <property type="component" value="Unassembled WGS sequence"/>
</dbReference>
<sequence>MYTKTFAVATLVAAASAQLPAVARRDFLEARQTASLDAACQSAVASVLPLYQEIPTPPEDLQSVTLPADPCETPSFTGTLASEYSSYTSEVLDWYTSHSAELLSALASCTELASYASEVPVCSSFASGALSSATAGATTTDDSSASATATGGSSSATGAGSSAASATGSASATKTGAASVSQAGGARETGFVAGVIAAAGFVGAVAVAL</sequence>
<protein>
    <recommendedName>
        <fullName evidence="5">Infection structure specific protein</fullName>
    </recommendedName>
</protein>
<dbReference type="EMBL" id="JARVKM010000055">
    <property type="protein sequence ID" value="KAK9773013.1"/>
    <property type="molecule type" value="Genomic_DNA"/>
</dbReference>
<evidence type="ECO:0000256" key="2">
    <source>
        <dbReference type="SAM" id="SignalP"/>
    </source>
</evidence>
<evidence type="ECO:0008006" key="5">
    <source>
        <dbReference type="Google" id="ProtNLM"/>
    </source>
</evidence>
<feature type="signal peptide" evidence="2">
    <location>
        <begin position="1"/>
        <end position="17"/>
    </location>
</feature>
<keyword evidence="4" id="KW-1185">Reference proteome</keyword>
<feature type="region of interest" description="Disordered" evidence="1">
    <location>
        <begin position="137"/>
        <end position="160"/>
    </location>
</feature>